<dbReference type="RefSeq" id="WP_041515921.1">
    <property type="nucleotide sequence ID" value="NZ_JPRK01000003.1"/>
</dbReference>
<feature type="signal peptide" evidence="1">
    <location>
        <begin position="1"/>
        <end position="19"/>
    </location>
</feature>
<protein>
    <submittedName>
        <fullName evidence="3">DUF4919 domain-containing protein</fullName>
    </submittedName>
</protein>
<dbReference type="Proteomes" id="UP000198302">
    <property type="component" value="Unassembled WGS sequence"/>
</dbReference>
<evidence type="ECO:0000313" key="4">
    <source>
        <dbReference type="Proteomes" id="UP000032061"/>
    </source>
</evidence>
<gene>
    <name evidence="3" type="ORF">B0A73_16740</name>
    <name evidence="2" type="ORF">IW18_01990</name>
</gene>
<accession>A0A0D0F3P4</accession>
<dbReference type="STRING" id="37752.IW18_01990"/>
<organism evidence="2 4">
    <name type="scientific">Flavobacterium hibernum</name>
    <dbReference type="NCBI Taxonomy" id="37752"/>
    <lineage>
        <taxon>Bacteria</taxon>
        <taxon>Pseudomonadati</taxon>
        <taxon>Bacteroidota</taxon>
        <taxon>Flavobacteriia</taxon>
        <taxon>Flavobacteriales</taxon>
        <taxon>Flavobacteriaceae</taxon>
        <taxon>Flavobacterium</taxon>
    </lineage>
</organism>
<dbReference type="InterPro" id="IPR032578">
    <property type="entry name" value="DUF4919"/>
</dbReference>
<sequence>MIRKLIFLTILTIGINAFAQEIAFKIPDYKAIEKEIKDKNSTYYYPKLMERFVSNDTLLNQDEYRHLYFGYVFQPKYSAFWTSPNDKKLREYYGKEKLEPADCDEIIKLANHSLSEFPFDIRLLNFLGYVYHTKGNEDMAKKTSIKFHNIINAILSSGDGKQCETGFHVLVVSHEYVVLNLFELETKSQSLVGKCDYQSFEKGKYKVDGIYFNIEKMLENEAKAFK</sequence>
<reference evidence="2 4" key="1">
    <citation type="submission" date="2015-01" db="EMBL/GenBank/DDBJ databases">
        <title>Genome of Flavobacterium hibernum DSM 12611.</title>
        <authorList>
            <person name="Stropko S.J."/>
            <person name="Pipes S.E."/>
            <person name="Newman J.D."/>
        </authorList>
    </citation>
    <scope>NUCLEOTIDE SEQUENCE [LARGE SCALE GENOMIC DNA]</scope>
    <source>
        <strain evidence="2 4">DSM 12611</strain>
    </source>
</reference>
<evidence type="ECO:0000313" key="5">
    <source>
        <dbReference type="Proteomes" id="UP000198302"/>
    </source>
</evidence>
<keyword evidence="1" id="KW-0732">Signal</keyword>
<keyword evidence="5" id="KW-1185">Reference proteome</keyword>
<proteinExistence type="predicted"/>
<dbReference type="AlphaFoldDB" id="A0A0D0F3P4"/>
<dbReference type="EMBL" id="MUGX01000025">
    <property type="protein sequence ID" value="OXA85389.1"/>
    <property type="molecule type" value="Genomic_DNA"/>
</dbReference>
<evidence type="ECO:0000313" key="3">
    <source>
        <dbReference type="EMBL" id="OXA85389.1"/>
    </source>
</evidence>
<reference evidence="3 5" key="2">
    <citation type="submission" date="2016-11" db="EMBL/GenBank/DDBJ databases">
        <title>Whole genomes of Flavobacteriaceae.</title>
        <authorList>
            <person name="Stine C."/>
            <person name="Li C."/>
            <person name="Tadesse D."/>
        </authorList>
    </citation>
    <scope>NUCLEOTIDE SEQUENCE [LARGE SCALE GENOMIC DNA]</scope>
    <source>
        <strain evidence="3 5">ATCC 51468</strain>
    </source>
</reference>
<dbReference type="EMBL" id="JPRK01000003">
    <property type="protein sequence ID" value="KIO54251.1"/>
    <property type="molecule type" value="Genomic_DNA"/>
</dbReference>
<name>A0A0D0F3P4_9FLAO</name>
<dbReference type="Pfam" id="PF16266">
    <property type="entry name" value="DUF4919"/>
    <property type="match status" value="1"/>
</dbReference>
<comment type="caution">
    <text evidence="2">The sequence shown here is derived from an EMBL/GenBank/DDBJ whole genome shotgun (WGS) entry which is preliminary data.</text>
</comment>
<feature type="chain" id="PRO_5002226680" evidence="1">
    <location>
        <begin position="20"/>
        <end position="226"/>
    </location>
</feature>
<evidence type="ECO:0000313" key="2">
    <source>
        <dbReference type="EMBL" id="KIO54251.1"/>
    </source>
</evidence>
<dbReference type="OrthoDB" id="686440at2"/>
<evidence type="ECO:0000256" key="1">
    <source>
        <dbReference type="SAM" id="SignalP"/>
    </source>
</evidence>
<dbReference type="Proteomes" id="UP000032061">
    <property type="component" value="Unassembled WGS sequence"/>
</dbReference>